<dbReference type="SMART" id="SM00108">
    <property type="entry name" value="B_lectin"/>
    <property type="match status" value="1"/>
</dbReference>
<keyword evidence="5" id="KW-1015">Disulfide bond</keyword>
<dbReference type="FunFam" id="2.90.10.10:FF:000005">
    <property type="entry name" value="G-type lectin S-receptor-like serine/threonine-protein kinase"/>
    <property type="match status" value="1"/>
</dbReference>
<comment type="subcellular location">
    <subcellularLocation>
        <location evidence="2">Membrane</location>
        <topology evidence="2">Single-pass type I membrane protein</topology>
    </subcellularLocation>
</comment>
<dbReference type="EMBL" id="SPHZ02000011">
    <property type="protein sequence ID" value="KAF0890868.1"/>
    <property type="molecule type" value="Genomic_DNA"/>
</dbReference>
<dbReference type="Pfam" id="PF01453">
    <property type="entry name" value="B_lectin"/>
    <property type="match status" value="1"/>
</dbReference>
<name>A0A6G1BS03_9ORYZ</name>
<dbReference type="GO" id="GO:0051707">
    <property type="term" value="P:response to other organism"/>
    <property type="evidence" value="ECO:0007669"/>
    <property type="project" value="UniProtKB-ARBA"/>
</dbReference>
<keyword evidence="6" id="KW-0675">Receptor</keyword>
<comment type="catalytic activity">
    <reaction evidence="7">
        <text>L-threonyl-[protein] + ATP = O-phospho-L-threonyl-[protein] + ADP + H(+)</text>
        <dbReference type="Rhea" id="RHEA:46608"/>
        <dbReference type="Rhea" id="RHEA-COMP:11060"/>
        <dbReference type="Rhea" id="RHEA-COMP:11605"/>
        <dbReference type="ChEBI" id="CHEBI:15378"/>
        <dbReference type="ChEBI" id="CHEBI:30013"/>
        <dbReference type="ChEBI" id="CHEBI:30616"/>
        <dbReference type="ChEBI" id="CHEBI:61977"/>
        <dbReference type="ChEBI" id="CHEBI:456216"/>
        <dbReference type="EC" id="2.7.11.1"/>
    </reaction>
</comment>
<evidence type="ECO:0000256" key="6">
    <source>
        <dbReference type="ARBA" id="ARBA00023170"/>
    </source>
</evidence>
<reference evidence="12 13" key="1">
    <citation type="submission" date="2019-11" db="EMBL/GenBank/DDBJ databases">
        <title>Whole genome sequence of Oryza granulata.</title>
        <authorList>
            <person name="Li W."/>
        </authorList>
    </citation>
    <scope>NUCLEOTIDE SEQUENCE [LARGE SCALE GENOMIC DNA]</scope>
    <source>
        <strain evidence="13">cv. Menghai</strain>
        <tissue evidence="12">Leaf</tissue>
    </source>
</reference>
<dbReference type="InterPro" id="IPR035446">
    <property type="entry name" value="SLSG/EP1"/>
</dbReference>
<protein>
    <recommendedName>
        <fullName evidence="3">non-specific serine/threonine protein kinase</fullName>
        <ecNumber evidence="3">2.7.11.1</ecNumber>
    </recommendedName>
</protein>
<dbReference type="CDD" id="cd00028">
    <property type="entry name" value="B_lectin"/>
    <property type="match status" value="1"/>
</dbReference>
<accession>A0A6G1BS03</accession>
<evidence type="ECO:0000256" key="8">
    <source>
        <dbReference type="ARBA" id="ARBA00048679"/>
    </source>
</evidence>
<dbReference type="Gene3D" id="2.90.10.10">
    <property type="entry name" value="Bulb-type lectin domain"/>
    <property type="match status" value="1"/>
</dbReference>
<dbReference type="PROSITE" id="PS50927">
    <property type="entry name" value="BULB_LECTIN"/>
    <property type="match status" value="1"/>
</dbReference>
<dbReference type="GO" id="GO:0048544">
    <property type="term" value="P:recognition of pollen"/>
    <property type="evidence" value="ECO:0007669"/>
    <property type="project" value="InterPro"/>
</dbReference>
<dbReference type="PANTHER" id="PTHR32444">
    <property type="entry name" value="BULB-TYPE LECTIN DOMAIN-CONTAINING PROTEIN"/>
    <property type="match status" value="1"/>
</dbReference>
<dbReference type="PROSITE" id="PS50948">
    <property type="entry name" value="PAN"/>
    <property type="match status" value="1"/>
</dbReference>
<evidence type="ECO:0000256" key="4">
    <source>
        <dbReference type="ARBA" id="ARBA00022729"/>
    </source>
</evidence>
<evidence type="ECO:0000256" key="2">
    <source>
        <dbReference type="ARBA" id="ARBA00004479"/>
    </source>
</evidence>
<dbReference type="InterPro" id="IPR036426">
    <property type="entry name" value="Bulb-type_lectin_dom_sf"/>
</dbReference>
<dbReference type="OrthoDB" id="679597at2759"/>
<dbReference type="GO" id="GO:0004674">
    <property type="term" value="F:protein serine/threonine kinase activity"/>
    <property type="evidence" value="ECO:0007669"/>
    <property type="project" value="UniProtKB-EC"/>
</dbReference>
<feature type="domain" description="Bulb-type lectin" evidence="10">
    <location>
        <begin position="32"/>
        <end position="151"/>
    </location>
</feature>
<feature type="signal peptide" evidence="9">
    <location>
        <begin position="1"/>
        <end position="20"/>
    </location>
</feature>
<dbReference type="AlphaFoldDB" id="A0A6G1BS03"/>
<feature type="domain" description="Apple" evidence="11">
    <location>
        <begin position="345"/>
        <end position="432"/>
    </location>
</feature>
<dbReference type="SUPFAM" id="SSF51110">
    <property type="entry name" value="alpha-D-mannose-specific plant lectins"/>
    <property type="match status" value="1"/>
</dbReference>
<gene>
    <name evidence="12" type="ORF">E2562_004342</name>
</gene>
<comment type="function">
    <text evidence="1">Involved in sporophytic self-incompatibility system (the inability of flowering plants to achieve self-fertilization).</text>
</comment>
<dbReference type="PIRSF" id="PIRSF002686">
    <property type="entry name" value="SLG"/>
    <property type="match status" value="1"/>
</dbReference>
<dbReference type="GO" id="GO:0016020">
    <property type="term" value="C:membrane"/>
    <property type="evidence" value="ECO:0007669"/>
    <property type="project" value="UniProtKB-SubCell"/>
</dbReference>
<keyword evidence="13" id="KW-1185">Reference proteome</keyword>
<evidence type="ECO:0000259" key="11">
    <source>
        <dbReference type="PROSITE" id="PS50948"/>
    </source>
</evidence>
<evidence type="ECO:0000256" key="9">
    <source>
        <dbReference type="SAM" id="SignalP"/>
    </source>
</evidence>
<dbReference type="CDD" id="cd01098">
    <property type="entry name" value="PAN_AP_plant"/>
    <property type="match status" value="1"/>
</dbReference>
<dbReference type="Proteomes" id="UP000479710">
    <property type="component" value="Unassembled WGS sequence"/>
</dbReference>
<dbReference type="InterPro" id="IPR003609">
    <property type="entry name" value="Pan_app"/>
</dbReference>
<proteinExistence type="predicted"/>
<dbReference type="InterPro" id="IPR000858">
    <property type="entry name" value="S_locus_glycoprot_dom"/>
</dbReference>
<dbReference type="SMART" id="SM00473">
    <property type="entry name" value="PAN_AP"/>
    <property type="match status" value="1"/>
</dbReference>
<dbReference type="Pfam" id="PF00954">
    <property type="entry name" value="S_locus_glycop"/>
    <property type="match status" value="1"/>
</dbReference>
<evidence type="ECO:0000256" key="5">
    <source>
        <dbReference type="ARBA" id="ARBA00023157"/>
    </source>
</evidence>
<evidence type="ECO:0000313" key="13">
    <source>
        <dbReference type="Proteomes" id="UP000479710"/>
    </source>
</evidence>
<evidence type="ECO:0000256" key="7">
    <source>
        <dbReference type="ARBA" id="ARBA00047899"/>
    </source>
</evidence>
<evidence type="ECO:0000256" key="3">
    <source>
        <dbReference type="ARBA" id="ARBA00012513"/>
    </source>
</evidence>
<organism evidence="12 13">
    <name type="scientific">Oryza meyeriana var. granulata</name>
    <dbReference type="NCBI Taxonomy" id="110450"/>
    <lineage>
        <taxon>Eukaryota</taxon>
        <taxon>Viridiplantae</taxon>
        <taxon>Streptophyta</taxon>
        <taxon>Embryophyta</taxon>
        <taxon>Tracheophyta</taxon>
        <taxon>Spermatophyta</taxon>
        <taxon>Magnoliopsida</taxon>
        <taxon>Liliopsida</taxon>
        <taxon>Poales</taxon>
        <taxon>Poaceae</taxon>
        <taxon>BOP clade</taxon>
        <taxon>Oryzoideae</taxon>
        <taxon>Oryzeae</taxon>
        <taxon>Oryzinae</taxon>
        <taxon>Oryza</taxon>
        <taxon>Oryza meyeriana</taxon>
    </lineage>
</organism>
<evidence type="ECO:0000259" key="10">
    <source>
        <dbReference type="PROSITE" id="PS50927"/>
    </source>
</evidence>
<dbReference type="InterPro" id="IPR001480">
    <property type="entry name" value="Bulb-type_lectin_dom"/>
</dbReference>
<dbReference type="PANTHER" id="PTHR32444:SF236">
    <property type="entry name" value="D-MANNOSE BINDING LECTIN FAMILY PROTEIN, EXPRESSED"/>
    <property type="match status" value="1"/>
</dbReference>
<dbReference type="Pfam" id="PF08276">
    <property type="entry name" value="PAN_2"/>
    <property type="match status" value="1"/>
</dbReference>
<keyword evidence="4 9" id="KW-0732">Signal</keyword>
<feature type="chain" id="PRO_5026071352" description="non-specific serine/threonine protein kinase" evidence="9">
    <location>
        <begin position="21"/>
        <end position="438"/>
    </location>
</feature>
<evidence type="ECO:0000256" key="1">
    <source>
        <dbReference type="ARBA" id="ARBA00003061"/>
    </source>
</evidence>
<comment type="catalytic activity">
    <reaction evidence="8">
        <text>L-seryl-[protein] + ATP = O-phospho-L-seryl-[protein] + ADP + H(+)</text>
        <dbReference type="Rhea" id="RHEA:17989"/>
        <dbReference type="Rhea" id="RHEA-COMP:9863"/>
        <dbReference type="Rhea" id="RHEA-COMP:11604"/>
        <dbReference type="ChEBI" id="CHEBI:15378"/>
        <dbReference type="ChEBI" id="CHEBI:29999"/>
        <dbReference type="ChEBI" id="CHEBI:30616"/>
        <dbReference type="ChEBI" id="CHEBI:83421"/>
        <dbReference type="ChEBI" id="CHEBI:456216"/>
        <dbReference type="EC" id="2.7.11.1"/>
    </reaction>
</comment>
<sequence length="438" mass="47159">MAVTGYRLGLLLFCLGAILSLSLDRALVTGVSDTLKQGLNVTDGSTLVSADGSFTLGFFSPGVSTKRYLGIWFSVSNATVFWVANRDRPLNSTTGVLVLSNTGSLLLVDGSDQIAWSSNSTRPAPAVAQLLGSGNLVVREQISNAIIWQSFDYLSDTLLPGMKMGKNLWTGTEWYLSSWRSADDPSPAYRHATAVNALPDNVVWDADNVLVWRTGPWNGVRFSGITEAGTYKNMFTFHVTINSGEVTFGYTANPGAPLSRVVVTDAGVVRRLVWEPNRREWETFFQLPRDVCDEYAKCGPFGLCNANSPSTMFCGCVHGFSPASPAEWKLRETSGGCRRNVALDCGRVNGSTTDGFLVLQGIKLPVTFNASVDTGITVEECGARCLANCSCVAYAPADISGGRDGTGCIIWIGNLTDLRYVDGGQDLYVRLAKSELGT</sequence>
<evidence type="ECO:0000313" key="12">
    <source>
        <dbReference type="EMBL" id="KAF0890868.1"/>
    </source>
</evidence>
<dbReference type="EC" id="2.7.11.1" evidence="3"/>
<comment type="caution">
    <text evidence="12">The sequence shown here is derived from an EMBL/GenBank/DDBJ whole genome shotgun (WGS) entry which is preliminary data.</text>
</comment>